<name>A0A7J9N3R7_GOSSC</name>
<dbReference type="EMBL" id="JABFAF010267644">
    <property type="protein sequence ID" value="MBA0877249.1"/>
    <property type="molecule type" value="Genomic_DNA"/>
</dbReference>
<dbReference type="PANTHER" id="PTHR31286:SF153">
    <property type="entry name" value="DUF4283 DOMAIN PROTEIN"/>
    <property type="match status" value="1"/>
</dbReference>
<organism evidence="3 4">
    <name type="scientific">Gossypium schwendimanii</name>
    <name type="common">Cotton</name>
    <dbReference type="NCBI Taxonomy" id="34291"/>
    <lineage>
        <taxon>Eukaryota</taxon>
        <taxon>Viridiplantae</taxon>
        <taxon>Streptophyta</taxon>
        <taxon>Embryophyta</taxon>
        <taxon>Tracheophyta</taxon>
        <taxon>Spermatophyta</taxon>
        <taxon>Magnoliopsida</taxon>
        <taxon>eudicotyledons</taxon>
        <taxon>Gunneridae</taxon>
        <taxon>Pentapetalae</taxon>
        <taxon>rosids</taxon>
        <taxon>malvids</taxon>
        <taxon>Malvales</taxon>
        <taxon>Malvaceae</taxon>
        <taxon>Malvoideae</taxon>
        <taxon>Gossypium</taxon>
    </lineage>
</organism>
<dbReference type="InterPro" id="IPR025836">
    <property type="entry name" value="Zn_knuckle_CX2CX4HX4C"/>
</dbReference>
<evidence type="ECO:0000259" key="1">
    <source>
        <dbReference type="Pfam" id="PF14111"/>
    </source>
</evidence>
<evidence type="ECO:0000259" key="2">
    <source>
        <dbReference type="Pfam" id="PF14392"/>
    </source>
</evidence>
<reference evidence="3 4" key="1">
    <citation type="journal article" date="2019" name="Genome Biol. Evol.">
        <title>Insights into the evolution of the New World diploid cottons (Gossypium, subgenus Houzingenia) based on genome sequencing.</title>
        <authorList>
            <person name="Grover C.E."/>
            <person name="Arick M.A. 2nd"/>
            <person name="Thrash A."/>
            <person name="Conover J.L."/>
            <person name="Sanders W.S."/>
            <person name="Peterson D.G."/>
            <person name="Frelichowski J.E."/>
            <person name="Scheffler J.A."/>
            <person name="Scheffler B.E."/>
            <person name="Wendel J.F."/>
        </authorList>
    </citation>
    <scope>NUCLEOTIDE SEQUENCE [LARGE SCALE GENOMIC DNA]</scope>
    <source>
        <strain evidence="3">1</strain>
        <tissue evidence="3">Leaf</tissue>
    </source>
</reference>
<dbReference type="PANTHER" id="PTHR31286">
    <property type="entry name" value="GLYCINE-RICH CELL WALL STRUCTURAL PROTEIN 1.8-LIKE"/>
    <property type="match status" value="1"/>
</dbReference>
<sequence length="390" mass="45388">METELAQLSINEEEEEILQIQEDVQSYTDVSDYQLVGCFLTASIINFPAMKSTLANLWHPIYGVQIRNLGEKRYLFKFYHSMDMERVLKGLPWTFNNHLLILNNLKRGEDPLKIPLVHVSFWVQIHEVPLGLFSKSLAMLLGNFIGVFLEYDASNLGKEIRNFMRVRVQIDVRKPLRRKKQVMSNGVCSYVKFKYERLSLFYFFCGRLGHNDSYCETKMTLGSDPIEMGWDLSLKAPSCRALSMNSIWLREDDEGERKEDWNESWDILKRLATGMEIPWLVSGDFNEIMYGFEKKGGIPKDERRMECFRKTLEDCQLYDVGFEGSWFTWEREVKVQHLSHSFSDHCPLFIDTTEKGVEARNNRGLAVEIGDFENGTYGVGKRGANKQEEI</sequence>
<feature type="domain" description="Zinc knuckle CX2CX4HX4C" evidence="2">
    <location>
        <begin position="170"/>
        <end position="216"/>
    </location>
</feature>
<keyword evidence="4" id="KW-1185">Reference proteome</keyword>
<dbReference type="OrthoDB" id="986383at2759"/>
<comment type="caution">
    <text evidence="3">The sequence shown here is derived from an EMBL/GenBank/DDBJ whole genome shotgun (WGS) entry which is preliminary data.</text>
</comment>
<proteinExistence type="predicted"/>
<dbReference type="Pfam" id="PF14111">
    <property type="entry name" value="DUF4283"/>
    <property type="match status" value="1"/>
</dbReference>
<dbReference type="Gene3D" id="3.60.10.10">
    <property type="entry name" value="Endonuclease/exonuclease/phosphatase"/>
    <property type="match status" value="1"/>
</dbReference>
<dbReference type="InterPro" id="IPR036691">
    <property type="entry name" value="Endo/exonu/phosph_ase_sf"/>
</dbReference>
<evidence type="ECO:0000313" key="3">
    <source>
        <dbReference type="EMBL" id="MBA0877249.1"/>
    </source>
</evidence>
<feature type="domain" description="DUF4283" evidence="1">
    <location>
        <begin position="33"/>
        <end position="111"/>
    </location>
</feature>
<protein>
    <recommendedName>
        <fullName evidence="5">DUF4283 domain-containing protein</fullName>
    </recommendedName>
</protein>
<dbReference type="InterPro" id="IPR025558">
    <property type="entry name" value="DUF4283"/>
</dbReference>
<dbReference type="SUPFAM" id="SSF56219">
    <property type="entry name" value="DNase I-like"/>
    <property type="match status" value="1"/>
</dbReference>
<dbReference type="InterPro" id="IPR040256">
    <property type="entry name" value="At4g02000-like"/>
</dbReference>
<dbReference type="Pfam" id="PF14392">
    <property type="entry name" value="zf-CCHC_4"/>
    <property type="match status" value="1"/>
</dbReference>
<dbReference type="AlphaFoldDB" id="A0A7J9N3R7"/>
<dbReference type="Proteomes" id="UP000593576">
    <property type="component" value="Unassembled WGS sequence"/>
</dbReference>
<gene>
    <name evidence="3" type="ORF">Goshw_003258</name>
</gene>
<evidence type="ECO:0008006" key="5">
    <source>
        <dbReference type="Google" id="ProtNLM"/>
    </source>
</evidence>
<evidence type="ECO:0000313" key="4">
    <source>
        <dbReference type="Proteomes" id="UP000593576"/>
    </source>
</evidence>
<accession>A0A7J9N3R7</accession>